<dbReference type="EMBL" id="BAND01000027">
    <property type="protein sequence ID" value="GAJ28497.1"/>
    <property type="molecule type" value="Genomic_DNA"/>
</dbReference>
<feature type="domain" description="Gcp-like" evidence="1">
    <location>
        <begin position="47"/>
        <end position="113"/>
    </location>
</feature>
<name>A0A023D2Y5_ACIMT</name>
<dbReference type="Gene3D" id="3.30.420.40">
    <property type="match status" value="2"/>
</dbReference>
<keyword evidence="3" id="KW-1185">Reference proteome</keyword>
<accession>A0A023D2Y5</accession>
<dbReference type="OrthoDB" id="9809995at2"/>
<dbReference type="Pfam" id="PF00814">
    <property type="entry name" value="TsaD"/>
    <property type="match status" value="1"/>
</dbReference>
<sequence>MAGLDPALRRVLVLNGAAAGEGAFGLLAALDGAAVLALREVPGRGAAEHFATLAREVLHESGWPDGPEAIVAVAGPGSFTGLRAALSLAAGLSMGYGCPGVAVTLGAALREMDGAAGAACLTIARRGRCFVDDGLNAPYAAAPEEVVLPAGVTVVTGDALGWLDPERFAGVRRLGVTRPDARAILSAARRGPLLPLQPLYVDPPEARLPEGGLRPVPV</sequence>
<dbReference type="InterPro" id="IPR043129">
    <property type="entry name" value="ATPase_NBD"/>
</dbReference>
<protein>
    <submittedName>
        <fullName evidence="2">Peptidase</fullName>
    </submittedName>
</protein>
<evidence type="ECO:0000313" key="3">
    <source>
        <dbReference type="Proteomes" id="UP000019760"/>
    </source>
</evidence>
<dbReference type="SUPFAM" id="SSF53067">
    <property type="entry name" value="Actin-like ATPase domain"/>
    <property type="match status" value="1"/>
</dbReference>
<gene>
    <name evidence="2" type="ORF">Amme_027_048</name>
</gene>
<dbReference type="RefSeq" id="WP_081797476.1">
    <property type="nucleotide sequence ID" value="NZ_BAND01000027.1"/>
</dbReference>
<evidence type="ECO:0000259" key="1">
    <source>
        <dbReference type="Pfam" id="PF00814"/>
    </source>
</evidence>
<dbReference type="Proteomes" id="UP000019760">
    <property type="component" value="Unassembled WGS sequence"/>
</dbReference>
<dbReference type="AlphaFoldDB" id="A0A023D2Y5"/>
<organism evidence="2 3">
    <name type="scientific">Acidomonas methanolica NBRC 104435</name>
    <dbReference type="NCBI Taxonomy" id="1231351"/>
    <lineage>
        <taxon>Bacteria</taxon>
        <taxon>Pseudomonadati</taxon>
        <taxon>Pseudomonadota</taxon>
        <taxon>Alphaproteobacteria</taxon>
        <taxon>Acetobacterales</taxon>
        <taxon>Acetobacteraceae</taxon>
        <taxon>Acidomonas</taxon>
    </lineage>
</organism>
<dbReference type="InterPro" id="IPR000905">
    <property type="entry name" value="Gcp-like_dom"/>
</dbReference>
<comment type="caution">
    <text evidence="2">The sequence shown here is derived from an EMBL/GenBank/DDBJ whole genome shotgun (WGS) entry which is preliminary data.</text>
</comment>
<evidence type="ECO:0000313" key="2">
    <source>
        <dbReference type="EMBL" id="GAJ28497.1"/>
    </source>
</evidence>
<proteinExistence type="predicted"/>
<reference evidence="2 3" key="2">
    <citation type="journal article" date="2014" name="FEMS Microbiol. Lett.">
        <title>Draft genomic DNA sequence of the facultatively methylotrophic bacterium Acidomonas methanolica type strain MB58.</title>
        <authorList>
            <person name="Higashiura N."/>
            <person name="Hadano H."/>
            <person name="Hirakawa H."/>
            <person name="Matsutani M."/>
            <person name="Takabe S."/>
            <person name="Matsushita K."/>
            <person name="Azuma Y."/>
        </authorList>
    </citation>
    <scope>NUCLEOTIDE SEQUENCE [LARGE SCALE GENOMIC DNA]</scope>
    <source>
        <strain evidence="2 3">MB58</strain>
    </source>
</reference>
<reference evidence="3" key="1">
    <citation type="journal article" date="2014" name="FEMS Microbiol. Lett.">
        <title>Draft Genomic DNA Sequence of the Facultatively Methylotrophic Bacterium Acidomonas methanolica type strain MB58.</title>
        <authorList>
            <person name="Higashiura N."/>
            <person name="Hadano H."/>
            <person name="Hirakawa H."/>
            <person name="Matsutani M."/>
            <person name="Takabe S."/>
            <person name="Matsushita K."/>
            <person name="Azuma Y."/>
        </authorList>
    </citation>
    <scope>NUCLEOTIDE SEQUENCE [LARGE SCALE GENOMIC DNA]</scope>
    <source>
        <strain evidence="3">MB58</strain>
    </source>
</reference>